<proteinExistence type="predicted"/>
<evidence type="ECO:0000256" key="1">
    <source>
        <dbReference type="ARBA" id="ARBA00022670"/>
    </source>
</evidence>
<keyword evidence="1" id="KW-0645">Protease</keyword>
<dbReference type="InterPro" id="IPR000064">
    <property type="entry name" value="NLP_P60_dom"/>
</dbReference>
<sequence>MKELDHRLNAYRPDLADSALAGRVHASRFVEGQSARVTAAILDLRSRPRHDAGIETQLLFGEDVRVFDRQEGWAWVQCAHDGFVGYVAETGLADAPQAATTHIVSRPRTFLYPGPDLKLPPTRALSMASRLTIAGSATTRDTDYFLLPSGEALIAVHCDSLDAPRADDALAVAALFLETPYLWGGRSGFGIDCSGLVQMALNMTGRPAPRDSDMQSECLGQPIEPGRDGLCRGDLVFWGGHVALLEDENTILHASGGTMTVTREPLADAIERIRPLYGAPTGFRRP</sequence>
<dbReference type="PANTHER" id="PTHR47053">
    <property type="entry name" value="MUREIN DD-ENDOPEPTIDASE MEPH-RELATED"/>
    <property type="match status" value="1"/>
</dbReference>
<dbReference type="EMBL" id="JAHWQX010000002">
    <property type="protein sequence ID" value="MBW3097775.1"/>
    <property type="molecule type" value="Genomic_DNA"/>
</dbReference>
<evidence type="ECO:0000256" key="2">
    <source>
        <dbReference type="ARBA" id="ARBA00022801"/>
    </source>
</evidence>
<accession>A0ABS6WPS7</accession>
<dbReference type="InterPro" id="IPR041382">
    <property type="entry name" value="SH3_16"/>
</dbReference>
<protein>
    <submittedName>
        <fullName evidence="5">C40 family peptidase</fullName>
    </submittedName>
</protein>
<keyword evidence="2" id="KW-0378">Hydrolase</keyword>
<dbReference type="Proteomes" id="UP001430804">
    <property type="component" value="Unassembled WGS sequence"/>
</dbReference>
<evidence type="ECO:0000313" key="6">
    <source>
        <dbReference type="Proteomes" id="UP001430804"/>
    </source>
</evidence>
<dbReference type="PANTHER" id="PTHR47053:SF1">
    <property type="entry name" value="MUREIN DD-ENDOPEPTIDASE MEPH-RELATED"/>
    <property type="match status" value="1"/>
</dbReference>
<organism evidence="5 6">
    <name type="scientific">Pseudohoeflea coraliihabitans</name>
    <dbReference type="NCBI Taxonomy" id="2860393"/>
    <lineage>
        <taxon>Bacteria</taxon>
        <taxon>Pseudomonadati</taxon>
        <taxon>Pseudomonadota</taxon>
        <taxon>Alphaproteobacteria</taxon>
        <taxon>Hyphomicrobiales</taxon>
        <taxon>Rhizobiaceae</taxon>
        <taxon>Pseudohoeflea</taxon>
    </lineage>
</organism>
<dbReference type="PROSITE" id="PS51935">
    <property type="entry name" value="NLPC_P60"/>
    <property type="match status" value="1"/>
</dbReference>
<dbReference type="InterPro" id="IPR051202">
    <property type="entry name" value="Peptidase_C40"/>
</dbReference>
<name>A0ABS6WPS7_9HYPH</name>
<evidence type="ECO:0000256" key="3">
    <source>
        <dbReference type="ARBA" id="ARBA00022807"/>
    </source>
</evidence>
<dbReference type="Pfam" id="PF00877">
    <property type="entry name" value="NLPC_P60"/>
    <property type="match status" value="1"/>
</dbReference>
<evidence type="ECO:0000259" key="4">
    <source>
        <dbReference type="PROSITE" id="PS51935"/>
    </source>
</evidence>
<dbReference type="Pfam" id="PF18348">
    <property type="entry name" value="SH3_16"/>
    <property type="match status" value="1"/>
</dbReference>
<keyword evidence="6" id="KW-1185">Reference proteome</keyword>
<gene>
    <name evidence="5" type="ORF">KY465_10840</name>
</gene>
<reference evidence="5" key="1">
    <citation type="submission" date="2021-07" db="EMBL/GenBank/DDBJ databases">
        <title>Pseudohoeflea marina sp. nov. a polyhydroxyalcanoate-producing bacterium.</title>
        <authorList>
            <person name="Zheng W."/>
            <person name="Yu S."/>
            <person name="Huang Y."/>
        </authorList>
    </citation>
    <scope>NUCLEOTIDE SEQUENCE</scope>
    <source>
        <strain evidence="5">DP4N28-3</strain>
    </source>
</reference>
<dbReference type="RefSeq" id="WP_219201650.1">
    <property type="nucleotide sequence ID" value="NZ_JAHWQX010000002.1"/>
</dbReference>
<evidence type="ECO:0000313" key="5">
    <source>
        <dbReference type="EMBL" id="MBW3097775.1"/>
    </source>
</evidence>
<keyword evidence="3" id="KW-0788">Thiol protease</keyword>
<comment type="caution">
    <text evidence="5">The sequence shown here is derived from an EMBL/GenBank/DDBJ whole genome shotgun (WGS) entry which is preliminary data.</text>
</comment>
<feature type="domain" description="NlpC/P60" evidence="4">
    <location>
        <begin position="163"/>
        <end position="286"/>
    </location>
</feature>